<dbReference type="KEGG" id="fil:BN1229_v1_3878"/>
<gene>
    <name evidence="2" type="ORF">YBN1229_v1_3868</name>
</gene>
<organism evidence="2 3">
    <name type="scientific">Candidatus Filomicrobium marinum</name>
    <dbReference type="NCBI Taxonomy" id="1608628"/>
    <lineage>
        <taxon>Bacteria</taxon>
        <taxon>Pseudomonadati</taxon>
        <taxon>Pseudomonadota</taxon>
        <taxon>Alphaproteobacteria</taxon>
        <taxon>Hyphomicrobiales</taxon>
        <taxon>Hyphomicrobiaceae</taxon>
        <taxon>Filomicrobium</taxon>
    </lineage>
</organism>
<dbReference type="KEGG" id="fiy:BN1229_v1_3868"/>
<sequence>MTSSPRKAILATTRRSRWGMPVAKTVGSFVPQLTQKAFEKYGFSTVALLTDWAAIAGKDLATYTRPERIKWPRNVPIRGDVESGCEGRPGACLILRVDPARALDVQYSTAQLLERINVYFGYRAIADLRILQAPVEVEPKAKIGGKTPDILRAAPPPASPAEQPVKAPVVADKALQDALMRLQKGFSQDAAR</sequence>
<evidence type="ECO:0008006" key="4">
    <source>
        <dbReference type="Google" id="ProtNLM"/>
    </source>
</evidence>
<dbReference type="Pfam" id="PF05258">
    <property type="entry name" value="DciA"/>
    <property type="match status" value="1"/>
</dbReference>
<keyword evidence="3" id="KW-1185">Reference proteome</keyword>
<name>A0A0D6JLC3_9HYPH</name>
<evidence type="ECO:0000313" key="2">
    <source>
        <dbReference type="EMBL" id="CPR22435.1"/>
    </source>
</evidence>
<proteinExistence type="predicted"/>
<feature type="region of interest" description="Disordered" evidence="1">
    <location>
        <begin position="147"/>
        <end position="167"/>
    </location>
</feature>
<dbReference type="RefSeq" id="WP_160298735.1">
    <property type="nucleotide sequence ID" value="NZ_LN829118.1"/>
</dbReference>
<reference evidence="3" key="1">
    <citation type="submission" date="2015-02" db="EMBL/GenBank/DDBJ databases">
        <authorList>
            <person name="Chooi Y.-H."/>
        </authorList>
    </citation>
    <scope>NUCLEOTIDE SEQUENCE [LARGE SCALE GENOMIC DNA]</scope>
    <source>
        <strain evidence="3">strain Y</strain>
    </source>
</reference>
<protein>
    <recommendedName>
        <fullName evidence="4">DUF721 domain-containing protein</fullName>
    </recommendedName>
</protein>
<accession>A0A0D6JLC3</accession>
<dbReference type="InterPro" id="IPR010593">
    <property type="entry name" value="DUF1159"/>
</dbReference>
<dbReference type="PIRSF" id="PIRSF032064">
    <property type="entry name" value="UCP032064"/>
    <property type="match status" value="1"/>
</dbReference>
<dbReference type="InterPro" id="IPR007922">
    <property type="entry name" value="DciA-like"/>
</dbReference>
<dbReference type="AlphaFoldDB" id="A0A0D6JLC3"/>
<evidence type="ECO:0000313" key="3">
    <source>
        <dbReference type="Proteomes" id="UP000033187"/>
    </source>
</evidence>
<evidence type="ECO:0000256" key="1">
    <source>
        <dbReference type="SAM" id="MobiDB-lite"/>
    </source>
</evidence>
<dbReference type="EMBL" id="LN829119">
    <property type="protein sequence ID" value="CPR22435.1"/>
    <property type="molecule type" value="Genomic_DNA"/>
</dbReference>
<dbReference type="Proteomes" id="UP000033187">
    <property type="component" value="Chromosome 1"/>
</dbReference>